<reference evidence="14 15" key="1">
    <citation type="journal article" date="2007" name="Nature">
        <title>Evolution of genes and genomes on the Drosophila phylogeny.</title>
        <authorList>
            <consortium name="Drosophila 12 Genomes Consortium"/>
            <person name="Clark A.G."/>
            <person name="Eisen M.B."/>
            <person name="Smith D.R."/>
            <person name="Bergman C.M."/>
            <person name="Oliver B."/>
            <person name="Markow T.A."/>
            <person name="Kaufman T.C."/>
            <person name="Kellis M."/>
            <person name="Gelbart W."/>
            <person name="Iyer V.N."/>
            <person name="Pollard D.A."/>
            <person name="Sackton T.B."/>
            <person name="Larracuente A.M."/>
            <person name="Singh N.D."/>
            <person name="Abad J.P."/>
            <person name="Abt D.N."/>
            <person name="Adryan B."/>
            <person name="Aguade M."/>
            <person name="Akashi H."/>
            <person name="Anderson W.W."/>
            <person name="Aquadro C.F."/>
            <person name="Ardell D.H."/>
            <person name="Arguello R."/>
            <person name="Artieri C.G."/>
            <person name="Barbash D.A."/>
            <person name="Barker D."/>
            <person name="Barsanti P."/>
            <person name="Batterham P."/>
            <person name="Batzoglou S."/>
            <person name="Begun D."/>
            <person name="Bhutkar A."/>
            <person name="Blanco E."/>
            <person name="Bosak S.A."/>
            <person name="Bradley R.K."/>
            <person name="Brand A.D."/>
            <person name="Brent M.R."/>
            <person name="Brooks A.N."/>
            <person name="Brown R.H."/>
            <person name="Butlin R.K."/>
            <person name="Caggese C."/>
            <person name="Calvi B.R."/>
            <person name="Bernardo de Carvalho A."/>
            <person name="Caspi A."/>
            <person name="Castrezana S."/>
            <person name="Celniker S.E."/>
            <person name="Chang J.L."/>
            <person name="Chapple C."/>
            <person name="Chatterji S."/>
            <person name="Chinwalla A."/>
            <person name="Civetta A."/>
            <person name="Clifton S.W."/>
            <person name="Comeron J.M."/>
            <person name="Costello J.C."/>
            <person name="Coyne J.A."/>
            <person name="Daub J."/>
            <person name="David R.G."/>
            <person name="Delcher A.L."/>
            <person name="Delehaunty K."/>
            <person name="Do C.B."/>
            <person name="Ebling H."/>
            <person name="Edwards K."/>
            <person name="Eickbush T."/>
            <person name="Evans J.D."/>
            <person name="Filipski A."/>
            <person name="Findeiss S."/>
            <person name="Freyhult E."/>
            <person name="Fulton L."/>
            <person name="Fulton R."/>
            <person name="Garcia A.C."/>
            <person name="Gardiner A."/>
            <person name="Garfield D.A."/>
            <person name="Garvin B.E."/>
            <person name="Gibson G."/>
            <person name="Gilbert D."/>
            <person name="Gnerre S."/>
            <person name="Godfrey J."/>
            <person name="Good R."/>
            <person name="Gotea V."/>
            <person name="Gravely B."/>
            <person name="Greenberg A.J."/>
            <person name="Griffiths-Jones S."/>
            <person name="Gross S."/>
            <person name="Guigo R."/>
            <person name="Gustafson E.A."/>
            <person name="Haerty W."/>
            <person name="Hahn M.W."/>
            <person name="Halligan D.L."/>
            <person name="Halpern A.L."/>
            <person name="Halter G.M."/>
            <person name="Han M.V."/>
            <person name="Heger A."/>
            <person name="Hillier L."/>
            <person name="Hinrichs A.S."/>
            <person name="Holmes I."/>
            <person name="Hoskins R.A."/>
            <person name="Hubisz M.J."/>
            <person name="Hultmark D."/>
            <person name="Huntley M.A."/>
            <person name="Jaffe D.B."/>
            <person name="Jagadeeshan S."/>
            <person name="Jeck W.R."/>
            <person name="Johnson J."/>
            <person name="Jones C.D."/>
            <person name="Jordan W.C."/>
            <person name="Karpen G.H."/>
            <person name="Kataoka E."/>
            <person name="Keightley P.D."/>
            <person name="Kheradpour P."/>
            <person name="Kirkness E.F."/>
            <person name="Koerich L.B."/>
            <person name="Kristiansen K."/>
            <person name="Kudrna D."/>
            <person name="Kulathinal R.J."/>
            <person name="Kumar S."/>
            <person name="Kwok R."/>
            <person name="Lander E."/>
            <person name="Langley C.H."/>
            <person name="Lapoint R."/>
            <person name="Lazzaro B.P."/>
            <person name="Lee S.J."/>
            <person name="Levesque L."/>
            <person name="Li R."/>
            <person name="Lin C.F."/>
            <person name="Lin M.F."/>
            <person name="Lindblad-Toh K."/>
            <person name="Llopart A."/>
            <person name="Long M."/>
            <person name="Low L."/>
            <person name="Lozovsky E."/>
            <person name="Lu J."/>
            <person name="Luo M."/>
            <person name="Machado C.A."/>
            <person name="Makalowski W."/>
            <person name="Marzo M."/>
            <person name="Matsuda M."/>
            <person name="Matzkin L."/>
            <person name="McAllister B."/>
            <person name="McBride C.S."/>
            <person name="McKernan B."/>
            <person name="McKernan K."/>
            <person name="Mendez-Lago M."/>
            <person name="Minx P."/>
            <person name="Mollenhauer M.U."/>
            <person name="Montooth K."/>
            <person name="Mount S.M."/>
            <person name="Mu X."/>
            <person name="Myers E."/>
            <person name="Negre B."/>
            <person name="Newfeld S."/>
            <person name="Nielsen R."/>
            <person name="Noor M.A."/>
            <person name="O'Grady P."/>
            <person name="Pachter L."/>
            <person name="Papaceit M."/>
            <person name="Parisi M.J."/>
            <person name="Parisi M."/>
            <person name="Parts L."/>
            <person name="Pedersen J.S."/>
            <person name="Pesole G."/>
            <person name="Phillippy A.M."/>
            <person name="Ponting C.P."/>
            <person name="Pop M."/>
            <person name="Porcelli D."/>
            <person name="Powell J.R."/>
            <person name="Prohaska S."/>
            <person name="Pruitt K."/>
            <person name="Puig M."/>
            <person name="Quesneville H."/>
            <person name="Ram K.R."/>
            <person name="Rand D."/>
            <person name="Rasmussen M.D."/>
            <person name="Reed L.K."/>
            <person name="Reenan R."/>
            <person name="Reily A."/>
            <person name="Remington K.A."/>
            <person name="Rieger T.T."/>
            <person name="Ritchie M.G."/>
            <person name="Robin C."/>
            <person name="Rogers Y.H."/>
            <person name="Rohde C."/>
            <person name="Rozas J."/>
            <person name="Rubenfield M.J."/>
            <person name="Ruiz A."/>
            <person name="Russo S."/>
            <person name="Salzberg S.L."/>
            <person name="Sanchez-Gracia A."/>
            <person name="Saranga D.J."/>
            <person name="Sato H."/>
            <person name="Schaeffer S.W."/>
            <person name="Schatz M.C."/>
            <person name="Schlenke T."/>
            <person name="Schwartz R."/>
            <person name="Segarra C."/>
            <person name="Singh R.S."/>
            <person name="Sirot L."/>
            <person name="Sirota M."/>
            <person name="Sisneros N.B."/>
            <person name="Smith C.D."/>
            <person name="Smith T.F."/>
            <person name="Spieth J."/>
            <person name="Stage D.E."/>
            <person name="Stark A."/>
            <person name="Stephan W."/>
            <person name="Strausberg R.L."/>
            <person name="Strempel S."/>
            <person name="Sturgill D."/>
            <person name="Sutton G."/>
            <person name="Sutton G.G."/>
            <person name="Tao W."/>
            <person name="Teichmann S."/>
            <person name="Tobari Y.N."/>
            <person name="Tomimura Y."/>
            <person name="Tsolas J.M."/>
            <person name="Valente V.L."/>
            <person name="Venter E."/>
            <person name="Venter J.C."/>
            <person name="Vicario S."/>
            <person name="Vieira F.G."/>
            <person name="Vilella A.J."/>
            <person name="Villasante A."/>
            <person name="Walenz B."/>
            <person name="Wang J."/>
            <person name="Wasserman M."/>
            <person name="Watts T."/>
            <person name="Wilson D."/>
            <person name="Wilson R.K."/>
            <person name="Wing R.A."/>
            <person name="Wolfner M.F."/>
            <person name="Wong A."/>
            <person name="Wong G.K."/>
            <person name="Wu C.I."/>
            <person name="Wu G."/>
            <person name="Yamamoto D."/>
            <person name="Yang H.P."/>
            <person name="Yang S.P."/>
            <person name="Yorke J.A."/>
            <person name="Yoshida K."/>
            <person name="Zdobnov E."/>
            <person name="Zhang P."/>
            <person name="Zhang Y."/>
            <person name="Zimin A.V."/>
            <person name="Baldwin J."/>
            <person name="Abdouelleil A."/>
            <person name="Abdulkadir J."/>
            <person name="Abebe A."/>
            <person name="Abera B."/>
            <person name="Abreu J."/>
            <person name="Acer S.C."/>
            <person name="Aftuck L."/>
            <person name="Alexander A."/>
            <person name="An P."/>
            <person name="Anderson E."/>
            <person name="Anderson S."/>
            <person name="Arachi H."/>
            <person name="Azer M."/>
            <person name="Bachantsang P."/>
            <person name="Barry A."/>
            <person name="Bayul T."/>
            <person name="Berlin A."/>
            <person name="Bessette D."/>
            <person name="Bloom T."/>
            <person name="Blye J."/>
            <person name="Boguslavskiy L."/>
            <person name="Bonnet C."/>
            <person name="Boukhgalter B."/>
            <person name="Bourzgui I."/>
            <person name="Brown A."/>
            <person name="Cahill P."/>
            <person name="Channer S."/>
            <person name="Cheshatsang Y."/>
            <person name="Chuda L."/>
            <person name="Citroen M."/>
            <person name="Collymore A."/>
            <person name="Cooke P."/>
            <person name="Costello M."/>
            <person name="D'Aco K."/>
            <person name="Daza R."/>
            <person name="De Haan G."/>
            <person name="DeGray S."/>
            <person name="DeMaso C."/>
            <person name="Dhargay N."/>
            <person name="Dooley K."/>
            <person name="Dooley E."/>
            <person name="Doricent M."/>
            <person name="Dorje P."/>
            <person name="Dorjee K."/>
            <person name="Dupes A."/>
            <person name="Elong R."/>
            <person name="Falk J."/>
            <person name="Farina A."/>
            <person name="Faro S."/>
            <person name="Ferguson D."/>
            <person name="Fisher S."/>
            <person name="Foley C.D."/>
            <person name="Franke A."/>
            <person name="Friedrich D."/>
            <person name="Gadbois L."/>
            <person name="Gearin G."/>
            <person name="Gearin C.R."/>
            <person name="Giannoukos G."/>
            <person name="Goode T."/>
            <person name="Graham J."/>
            <person name="Grandbois E."/>
            <person name="Grewal S."/>
            <person name="Gyaltsen K."/>
            <person name="Hafez N."/>
            <person name="Hagos B."/>
            <person name="Hall J."/>
            <person name="Henson C."/>
            <person name="Hollinger A."/>
            <person name="Honan T."/>
            <person name="Huard M.D."/>
            <person name="Hughes L."/>
            <person name="Hurhula B."/>
            <person name="Husby M.E."/>
            <person name="Kamat A."/>
            <person name="Kanga B."/>
            <person name="Kashin S."/>
            <person name="Khazanovich D."/>
            <person name="Kisner P."/>
            <person name="Lance K."/>
            <person name="Lara M."/>
            <person name="Lee W."/>
            <person name="Lennon N."/>
            <person name="Letendre F."/>
            <person name="LeVine R."/>
            <person name="Lipovsky A."/>
            <person name="Liu X."/>
            <person name="Liu J."/>
            <person name="Liu S."/>
            <person name="Lokyitsang T."/>
            <person name="Lokyitsang Y."/>
            <person name="Lubonja R."/>
            <person name="Lui A."/>
            <person name="MacDonald P."/>
            <person name="Magnisalis V."/>
            <person name="Maru K."/>
            <person name="Matthews C."/>
            <person name="McCusker W."/>
            <person name="McDonough S."/>
            <person name="Mehta T."/>
            <person name="Meldrim J."/>
            <person name="Meneus L."/>
            <person name="Mihai O."/>
            <person name="Mihalev A."/>
            <person name="Mihova T."/>
            <person name="Mittelman R."/>
            <person name="Mlenga V."/>
            <person name="Montmayeur A."/>
            <person name="Mulrain L."/>
            <person name="Navidi A."/>
            <person name="Naylor J."/>
            <person name="Negash T."/>
            <person name="Nguyen T."/>
            <person name="Nguyen N."/>
            <person name="Nicol R."/>
            <person name="Norbu C."/>
            <person name="Norbu N."/>
            <person name="Novod N."/>
            <person name="O'Neill B."/>
            <person name="Osman S."/>
            <person name="Markiewicz E."/>
            <person name="Oyono O.L."/>
            <person name="Patti C."/>
            <person name="Phunkhang P."/>
            <person name="Pierre F."/>
            <person name="Priest M."/>
            <person name="Raghuraman S."/>
            <person name="Rege F."/>
            <person name="Reyes R."/>
            <person name="Rise C."/>
            <person name="Rogov P."/>
            <person name="Ross K."/>
            <person name="Ryan E."/>
            <person name="Settipalli S."/>
            <person name="Shea T."/>
            <person name="Sherpa N."/>
            <person name="Shi L."/>
            <person name="Shih D."/>
            <person name="Sparrow T."/>
            <person name="Spaulding J."/>
            <person name="Stalker J."/>
            <person name="Stange-Thomann N."/>
            <person name="Stavropoulos S."/>
            <person name="Stone C."/>
            <person name="Strader C."/>
            <person name="Tesfaye S."/>
            <person name="Thomson T."/>
            <person name="Thoulutsang Y."/>
            <person name="Thoulutsang D."/>
            <person name="Topham K."/>
            <person name="Topping I."/>
            <person name="Tsamla T."/>
            <person name="Vassiliev H."/>
            <person name="Vo A."/>
            <person name="Wangchuk T."/>
            <person name="Wangdi T."/>
            <person name="Weiand M."/>
            <person name="Wilkinson J."/>
            <person name="Wilson A."/>
            <person name="Yadav S."/>
            <person name="Young G."/>
            <person name="Yu Q."/>
            <person name="Zembek L."/>
            <person name="Zhong D."/>
            <person name="Zimmer A."/>
            <person name="Zwirko Z."/>
            <person name="Jaffe D.B."/>
            <person name="Alvarez P."/>
            <person name="Brockman W."/>
            <person name="Butler J."/>
            <person name="Chin C."/>
            <person name="Gnerre S."/>
            <person name="Grabherr M."/>
            <person name="Kleber M."/>
            <person name="Mauceli E."/>
            <person name="MacCallum I."/>
        </authorList>
    </citation>
    <scope>NUCLEOTIDE SEQUENCE [LARGE SCALE GENOMIC DNA]</scope>
    <source>
        <strain evidence="15">MSH-3 / Tucson 14011-0111.49</strain>
    </source>
</reference>
<protein>
    <submittedName>
        <fullName evidence="14">GL23907</fullName>
    </submittedName>
</protein>
<gene>
    <name evidence="14" type="primary">Dper\GL23907</name>
    <name evidence="14" type="ORF">Dper_GL23907</name>
</gene>
<feature type="transmembrane region" description="Helical" evidence="13">
    <location>
        <begin position="14"/>
        <end position="35"/>
    </location>
</feature>
<dbReference type="Pfam" id="PF00858">
    <property type="entry name" value="ASC"/>
    <property type="match status" value="1"/>
</dbReference>
<dbReference type="EMBL" id="CH479179">
    <property type="protein sequence ID" value="EDW24014.1"/>
    <property type="molecule type" value="Genomic_DNA"/>
</dbReference>
<dbReference type="OMA" id="ETVLWGM"/>
<keyword evidence="9 13" id="KW-0472">Membrane</keyword>
<dbReference type="InterPro" id="IPR001873">
    <property type="entry name" value="ENaC"/>
</dbReference>
<keyword evidence="5 12" id="KW-0812">Transmembrane</keyword>
<keyword evidence="10 12" id="KW-0739">Sodium transport</keyword>
<comment type="subcellular location">
    <subcellularLocation>
        <location evidence="1">Membrane</location>
        <topology evidence="1">Multi-pass membrane protein</topology>
    </subcellularLocation>
</comment>
<evidence type="ECO:0000256" key="5">
    <source>
        <dbReference type="ARBA" id="ARBA00022692"/>
    </source>
</evidence>
<dbReference type="GO" id="GO:0015280">
    <property type="term" value="F:ligand-gated sodium channel activity"/>
    <property type="evidence" value="ECO:0007669"/>
    <property type="project" value="TreeGrafter"/>
</dbReference>
<evidence type="ECO:0000256" key="12">
    <source>
        <dbReference type="RuleBase" id="RU000679"/>
    </source>
</evidence>
<keyword evidence="7" id="KW-0915">Sodium</keyword>
<evidence type="ECO:0000256" key="3">
    <source>
        <dbReference type="ARBA" id="ARBA00022448"/>
    </source>
</evidence>
<dbReference type="PANTHER" id="PTHR11690">
    <property type="entry name" value="AMILORIDE-SENSITIVE SODIUM CHANNEL-RELATED"/>
    <property type="match status" value="1"/>
</dbReference>
<dbReference type="OrthoDB" id="8188903at2759"/>
<keyword evidence="11 12" id="KW-0407">Ion channel</keyword>
<keyword evidence="6 13" id="KW-1133">Transmembrane helix</keyword>
<dbReference type="AlphaFoldDB" id="B4G2G9"/>
<comment type="similarity">
    <text evidence="2 12">Belongs to the amiloride-sensitive sodium channel (TC 1.A.6) family.</text>
</comment>
<evidence type="ECO:0000256" key="8">
    <source>
        <dbReference type="ARBA" id="ARBA00023065"/>
    </source>
</evidence>
<dbReference type="eggNOG" id="KOG4294">
    <property type="taxonomic scope" value="Eukaryota"/>
</dbReference>
<evidence type="ECO:0000256" key="4">
    <source>
        <dbReference type="ARBA" id="ARBA00022461"/>
    </source>
</evidence>
<evidence type="ECO:0000256" key="9">
    <source>
        <dbReference type="ARBA" id="ARBA00023136"/>
    </source>
</evidence>
<name>B4G2G9_DROPE</name>
<organism evidence="15">
    <name type="scientific">Drosophila persimilis</name>
    <name type="common">Fruit fly</name>
    <dbReference type="NCBI Taxonomy" id="7234"/>
    <lineage>
        <taxon>Eukaryota</taxon>
        <taxon>Metazoa</taxon>
        <taxon>Ecdysozoa</taxon>
        <taxon>Arthropoda</taxon>
        <taxon>Hexapoda</taxon>
        <taxon>Insecta</taxon>
        <taxon>Pterygota</taxon>
        <taxon>Neoptera</taxon>
        <taxon>Endopterygota</taxon>
        <taxon>Diptera</taxon>
        <taxon>Brachycera</taxon>
        <taxon>Muscomorpha</taxon>
        <taxon>Ephydroidea</taxon>
        <taxon>Drosophilidae</taxon>
        <taxon>Drosophila</taxon>
        <taxon>Sophophora</taxon>
    </lineage>
</organism>
<dbReference type="Gene3D" id="2.60.470.10">
    <property type="entry name" value="Acid-sensing ion channels like domains"/>
    <property type="match status" value="1"/>
</dbReference>
<evidence type="ECO:0000256" key="2">
    <source>
        <dbReference type="ARBA" id="ARBA00007193"/>
    </source>
</evidence>
<evidence type="ECO:0000313" key="15">
    <source>
        <dbReference type="Proteomes" id="UP000008744"/>
    </source>
</evidence>
<dbReference type="GO" id="GO:0005886">
    <property type="term" value="C:plasma membrane"/>
    <property type="evidence" value="ECO:0007669"/>
    <property type="project" value="TreeGrafter"/>
</dbReference>
<evidence type="ECO:0000256" key="7">
    <source>
        <dbReference type="ARBA" id="ARBA00023053"/>
    </source>
</evidence>
<keyword evidence="8 12" id="KW-0406">Ion transport</keyword>
<keyword evidence="3 12" id="KW-0813">Transport</keyword>
<keyword evidence="4 12" id="KW-0894">Sodium channel</keyword>
<evidence type="ECO:0000256" key="1">
    <source>
        <dbReference type="ARBA" id="ARBA00004141"/>
    </source>
</evidence>
<evidence type="ECO:0000256" key="13">
    <source>
        <dbReference type="SAM" id="Phobius"/>
    </source>
</evidence>
<accession>B4G2G9</accession>
<keyword evidence="15" id="KW-1185">Reference proteome</keyword>
<evidence type="ECO:0000313" key="14">
    <source>
        <dbReference type="EMBL" id="EDW24014.1"/>
    </source>
</evidence>
<dbReference type="PhylomeDB" id="B4G2G9"/>
<evidence type="ECO:0000256" key="6">
    <source>
        <dbReference type="ARBA" id="ARBA00022989"/>
    </source>
</evidence>
<dbReference type="HOGENOM" id="CLU_024950_2_0_1"/>
<proteinExistence type="inferred from homology"/>
<evidence type="ECO:0000256" key="10">
    <source>
        <dbReference type="ARBA" id="ARBA00023201"/>
    </source>
</evidence>
<sequence>MNWYRFQGLALKGILYFVTFYLSLPFFCNVALSLLHSYISSSVSFNLDTIYLNWNSTFPAITVCEIYNAEKIWELSDAHFGSEHEMHIDDFISEIVFYRGVCSSCENCAKLRCPGNYTLLLEVFRTKCHQLILNCSYLNELFDCCDEFLPVPTEYGLCYSFNSHQARKVAHVQYTNNRMTGPGHLTFNAAADVQLYVHAPIDVPFQLSEGMIRETVLLGHFKELVLNVIEVHNDESVQDLSSEQRRCRYGHEHVDDRQGIYEFYSYSGCVVECTVLLQLVNCNCTNHFMAVPGQNSLPVCDYRGLICLTKVRQKLMTERKSCECMSACEEPEYNIIYNSADNDDEDAEDISKVRVALVELPTQRYVRRVAKTILDFLISLGGLVGLFFNTSALRLVETVFLIVRYRKTIVQWVKRIWFGTIKYLQILDHFLSHGSSMLMHVISSYWRYR</sequence>
<dbReference type="PANTHER" id="PTHR11690:SF184">
    <property type="entry name" value="PICKPOCKET 31"/>
    <property type="match status" value="1"/>
</dbReference>
<evidence type="ECO:0000256" key="11">
    <source>
        <dbReference type="ARBA" id="ARBA00023303"/>
    </source>
</evidence>
<dbReference type="Proteomes" id="UP000008744">
    <property type="component" value="Unassembled WGS sequence"/>
</dbReference>